<dbReference type="RefSeq" id="WP_044212294.1">
    <property type="nucleotide sequence ID" value="NZ_BAMD01000008.1"/>
</dbReference>
<feature type="coiled-coil region" evidence="2">
    <location>
        <begin position="114"/>
        <end position="165"/>
    </location>
</feature>
<dbReference type="InterPro" id="IPR006143">
    <property type="entry name" value="RND_pump_MFP"/>
</dbReference>
<dbReference type="NCBIfam" id="TIGR01730">
    <property type="entry name" value="RND_mfp"/>
    <property type="match status" value="1"/>
</dbReference>
<accession>W7YD18</accession>
<dbReference type="Gene3D" id="2.40.50.100">
    <property type="match status" value="1"/>
</dbReference>
<comment type="caution">
    <text evidence="4">The sequence shown here is derived from an EMBL/GenBank/DDBJ whole genome shotgun (WGS) entry which is preliminary data.</text>
</comment>
<dbReference type="Gene3D" id="2.40.420.20">
    <property type="match status" value="1"/>
</dbReference>
<name>W7YD18_9BACT</name>
<keyword evidence="2" id="KW-0175">Coiled coil</keyword>
<dbReference type="EMBL" id="BAMD01000008">
    <property type="protein sequence ID" value="GAF02356.1"/>
    <property type="molecule type" value="Genomic_DNA"/>
</dbReference>
<dbReference type="PANTHER" id="PTHR30469">
    <property type="entry name" value="MULTIDRUG RESISTANCE PROTEIN MDTA"/>
    <property type="match status" value="1"/>
</dbReference>
<dbReference type="AlphaFoldDB" id="W7YD18"/>
<sequence length="356" mass="39068">MNQSKLFMLVTVVAIILHGCGSHETEESNKAGALVKTSQVRASEVPKTYQYSGTIAAVKKSTISTRIMGQIDQIYAHEGDRVEKGQLLLAIRSNDIMAKKSQVEAGIIEADAAYKNAERDYNRISNLYKQASATQKELDDVSMHFNMAKARLEVAQKAKAEVEEMMTYAHIRAPYAGVITNLFVDAGDMANPGLPLLAVEALGEFEVMTRIPESEIDLVSKGDTVYIALKSCETNIKGFVSRVSSSSILSGAQFEVRISLLPTKMQEKALRSGMFAQVKLRKGSNEKIMISKDLIVNRGQLTGVWTVGESQAALLRWVRLGKSDANQVEVLSGLSEGDLLIVECQERLYDGMAVRL</sequence>
<evidence type="ECO:0000256" key="2">
    <source>
        <dbReference type="SAM" id="Coils"/>
    </source>
</evidence>
<reference evidence="4 5" key="1">
    <citation type="journal article" date="2014" name="Genome Announc.">
        <title>Draft Genome Sequence of Cytophaga fermentans JCM 21142T, a Facultative Anaerobe Isolated from Marine Mud.</title>
        <authorList>
            <person name="Starns D."/>
            <person name="Oshima K."/>
            <person name="Suda W."/>
            <person name="Iino T."/>
            <person name="Yuki M."/>
            <person name="Inoue J."/>
            <person name="Kitamura K."/>
            <person name="Iida T."/>
            <person name="Darby A."/>
            <person name="Hattori M."/>
            <person name="Ohkuma M."/>
        </authorList>
    </citation>
    <scope>NUCLEOTIDE SEQUENCE [LARGE SCALE GENOMIC DNA]</scope>
    <source>
        <strain evidence="4 5">JCM 21142</strain>
    </source>
</reference>
<proteinExistence type="inferred from homology"/>
<evidence type="ECO:0000259" key="3">
    <source>
        <dbReference type="Pfam" id="PF25973"/>
    </source>
</evidence>
<keyword evidence="5" id="KW-1185">Reference proteome</keyword>
<dbReference type="Gene3D" id="2.40.30.170">
    <property type="match status" value="1"/>
</dbReference>
<dbReference type="GO" id="GO:1990281">
    <property type="term" value="C:efflux pump complex"/>
    <property type="evidence" value="ECO:0007669"/>
    <property type="project" value="TreeGrafter"/>
</dbReference>
<dbReference type="GO" id="GO:0015562">
    <property type="term" value="F:efflux transmembrane transporter activity"/>
    <property type="evidence" value="ECO:0007669"/>
    <property type="project" value="TreeGrafter"/>
</dbReference>
<evidence type="ECO:0000256" key="1">
    <source>
        <dbReference type="ARBA" id="ARBA00009477"/>
    </source>
</evidence>
<dbReference type="STRING" id="869213.GCA_000517085_01229"/>
<dbReference type="InterPro" id="IPR058647">
    <property type="entry name" value="BSH_CzcB-like"/>
</dbReference>
<feature type="domain" description="CzcB-like barrel-sandwich hybrid" evidence="3">
    <location>
        <begin position="62"/>
        <end position="188"/>
    </location>
</feature>
<dbReference type="PANTHER" id="PTHR30469:SF15">
    <property type="entry name" value="HLYD FAMILY OF SECRETION PROTEINS"/>
    <property type="match status" value="1"/>
</dbReference>
<protein>
    <submittedName>
        <fullName evidence="4">Efflux pump periplasmic linker BepF</fullName>
    </submittedName>
</protein>
<dbReference type="Pfam" id="PF25973">
    <property type="entry name" value="BSH_CzcB"/>
    <property type="match status" value="1"/>
</dbReference>
<dbReference type="OrthoDB" id="9806939at2"/>
<evidence type="ECO:0000313" key="5">
    <source>
        <dbReference type="Proteomes" id="UP000019402"/>
    </source>
</evidence>
<comment type="similarity">
    <text evidence="1">Belongs to the membrane fusion protein (MFP) (TC 8.A.1) family.</text>
</comment>
<dbReference type="Proteomes" id="UP000019402">
    <property type="component" value="Unassembled WGS sequence"/>
</dbReference>
<dbReference type="SUPFAM" id="SSF111369">
    <property type="entry name" value="HlyD-like secretion proteins"/>
    <property type="match status" value="1"/>
</dbReference>
<organism evidence="4 5">
    <name type="scientific">Saccharicrinis fermentans DSM 9555 = JCM 21142</name>
    <dbReference type="NCBI Taxonomy" id="869213"/>
    <lineage>
        <taxon>Bacteria</taxon>
        <taxon>Pseudomonadati</taxon>
        <taxon>Bacteroidota</taxon>
        <taxon>Bacteroidia</taxon>
        <taxon>Marinilabiliales</taxon>
        <taxon>Marinilabiliaceae</taxon>
        <taxon>Saccharicrinis</taxon>
    </lineage>
</organism>
<dbReference type="eggNOG" id="COG0845">
    <property type="taxonomic scope" value="Bacteria"/>
</dbReference>
<gene>
    <name evidence="4" type="ORF">JCM21142_3990</name>
</gene>
<dbReference type="Gene3D" id="1.10.287.470">
    <property type="entry name" value="Helix hairpin bin"/>
    <property type="match status" value="1"/>
</dbReference>
<evidence type="ECO:0000313" key="4">
    <source>
        <dbReference type="EMBL" id="GAF02356.1"/>
    </source>
</evidence>